<dbReference type="EMBL" id="CABVLZ010000004">
    <property type="protein sequence ID" value="VVU95395.1"/>
    <property type="molecule type" value="Genomic_DNA"/>
</dbReference>
<gene>
    <name evidence="1" type="ORF">CPAV1605_1146</name>
</gene>
<dbReference type="AlphaFoldDB" id="A0A5E8CLW5"/>
<proteinExistence type="predicted"/>
<sequence>MERMENKFFDFILSNLLKLKTTPNHFMLLNPNINLKFNKNLNLFNEIENNIGLNIAEKKYILDKEEILLVGKNPNLILIFYGKNQIKYKQCIKKIIQIVYKSDKIVRFVADNVYILQDKDMIQIGKIFNNKQWILFYLQ</sequence>
<evidence type="ECO:0000313" key="1">
    <source>
        <dbReference type="EMBL" id="VVU95395.1"/>
    </source>
</evidence>
<name>A0A5E8CLW5_9ZZZZ</name>
<reference evidence="1" key="1">
    <citation type="submission" date="2019-09" db="EMBL/GenBank/DDBJ databases">
        <authorList>
            <person name="Needham M D."/>
        </authorList>
    </citation>
    <scope>NUCLEOTIDE SEQUENCE</scope>
</reference>
<protein>
    <submittedName>
        <fullName evidence="1">Uncharacterized protein</fullName>
    </submittedName>
</protein>
<organism evidence="1">
    <name type="scientific">seawater metagenome</name>
    <dbReference type="NCBI Taxonomy" id="1561972"/>
    <lineage>
        <taxon>unclassified sequences</taxon>
        <taxon>metagenomes</taxon>
        <taxon>ecological metagenomes</taxon>
    </lineage>
</organism>
<accession>A0A5E8CLW5</accession>